<dbReference type="Proteomes" id="UP000282195">
    <property type="component" value="Plasmid pRCCGE525c"/>
</dbReference>
<dbReference type="Pfam" id="PF04140">
    <property type="entry name" value="ICMT"/>
    <property type="match status" value="1"/>
</dbReference>
<dbReference type="KEGG" id="rjg:CCGE525_25640"/>
<keyword evidence="7" id="KW-1185">Reference proteome</keyword>
<evidence type="ECO:0000313" key="7">
    <source>
        <dbReference type="Proteomes" id="UP000282195"/>
    </source>
</evidence>
<dbReference type="RefSeq" id="WP_120707145.1">
    <property type="nucleotide sequence ID" value="NZ_CP032695.1"/>
</dbReference>
<evidence type="ECO:0000256" key="5">
    <source>
        <dbReference type="SAM" id="Phobius"/>
    </source>
</evidence>
<evidence type="ECO:0000256" key="2">
    <source>
        <dbReference type="ARBA" id="ARBA00022692"/>
    </source>
</evidence>
<dbReference type="GO" id="GO:0004671">
    <property type="term" value="F:protein C-terminal S-isoprenylcysteine carboxyl O-methyltransferase activity"/>
    <property type="evidence" value="ECO:0007669"/>
    <property type="project" value="InterPro"/>
</dbReference>
<evidence type="ECO:0000256" key="1">
    <source>
        <dbReference type="ARBA" id="ARBA00004141"/>
    </source>
</evidence>
<evidence type="ECO:0000256" key="3">
    <source>
        <dbReference type="ARBA" id="ARBA00022989"/>
    </source>
</evidence>
<feature type="transmembrane region" description="Helical" evidence="5">
    <location>
        <begin position="131"/>
        <end position="151"/>
    </location>
</feature>
<feature type="transmembrane region" description="Helical" evidence="5">
    <location>
        <begin position="6"/>
        <end position="26"/>
    </location>
</feature>
<evidence type="ECO:0000256" key="4">
    <source>
        <dbReference type="ARBA" id="ARBA00023136"/>
    </source>
</evidence>
<dbReference type="PANTHER" id="PTHR43847:SF1">
    <property type="entry name" value="BLL3993 PROTEIN"/>
    <property type="match status" value="1"/>
</dbReference>
<accession>A0A387FUZ2</accession>
<dbReference type="Gene3D" id="1.20.120.1630">
    <property type="match status" value="1"/>
</dbReference>
<dbReference type="InterPro" id="IPR052527">
    <property type="entry name" value="Metal_cation-efflux_comp"/>
</dbReference>
<keyword evidence="4 5" id="KW-0472">Membrane</keyword>
<comment type="subcellular location">
    <subcellularLocation>
        <location evidence="1">Membrane</location>
        <topology evidence="1">Multi-pass membrane protein</topology>
    </subcellularLocation>
</comment>
<dbReference type="GO" id="GO:0016020">
    <property type="term" value="C:membrane"/>
    <property type="evidence" value="ECO:0007669"/>
    <property type="project" value="UniProtKB-SubCell"/>
</dbReference>
<gene>
    <name evidence="6" type="ORF">CCGE525_25640</name>
</gene>
<evidence type="ECO:0000313" key="6">
    <source>
        <dbReference type="EMBL" id="AYG62213.1"/>
    </source>
</evidence>
<dbReference type="OrthoDB" id="5363370at2"/>
<protein>
    <submittedName>
        <fullName evidence="6">DUF1295 domain-containing protein</fullName>
    </submittedName>
</protein>
<keyword evidence="3 5" id="KW-1133">Transmembrane helix</keyword>
<sequence>MPAPLFIFVIIAFVWRISTVVISTLNERALKASGAHEVGAANSIFLALAHLAFYIVATVEGAKLPKLNFTLSAIGVVIYLVSALALISVLRSLGRLWTVKIIINERQPFIRTGLFSWVRHPNYFLNIIPELIGFGLALNAYWTLIVGLPLYCIPLVVRIRQEEAAMSEAVPGYM</sequence>
<reference evidence="6 7" key="1">
    <citation type="submission" date="2018-10" db="EMBL/GenBank/DDBJ databases">
        <title>Rhizobium etli, R. leguminosarum and a new Rhizobium genospecies from Phaseolus dumosus.</title>
        <authorList>
            <person name="Ramirez-Puebla S.T."/>
            <person name="Rogel-Hernandez M.A."/>
            <person name="Guerrero G."/>
            <person name="Ormeno-Orrillo E."/>
            <person name="Martinez-Romero J.C."/>
            <person name="Negrete-Yankelevich S."/>
            <person name="Martinez-Romero E."/>
        </authorList>
    </citation>
    <scope>NUCLEOTIDE SEQUENCE [LARGE SCALE GENOMIC DNA]</scope>
    <source>
        <strain evidence="6 7">CCGE525</strain>
        <plasmid evidence="7">prccge525c</plasmid>
    </source>
</reference>
<keyword evidence="2 5" id="KW-0812">Transmembrane</keyword>
<dbReference type="PANTHER" id="PTHR43847">
    <property type="entry name" value="BLL3993 PROTEIN"/>
    <property type="match status" value="1"/>
</dbReference>
<organism evidence="6 7">
    <name type="scientific">Rhizobium jaguaris</name>
    <dbReference type="NCBI Taxonomy" id="1312183"/>
    <lineage>
        <taxon>Bacteria</taxon>
        <taxon>Pseudomonadati</taxon>
        <taxon>Pseudomonadota</taxon>
        <taxon>Alphaproteobacteria</taxon>
        <taxon>Hyphomicrobiales</taxon>
        <taxon>Rhizobiaceae</taxon>
        <taxon>Rhizobium/Agrobacterium group</taxon>
        <taxon>Rhizobium</taxon>
    </lineage>
</organism>
<geneLocation type="plasmid" evidence="7">
    <name>prccge525c</name>
</geneLocation>
<keyword evidence="6" id="KW-0614">Plasmid</keyword>
<dbReference type="InterPro" id="IPR007269">
    <property type="entry name" value="ICMT_MeTrfase"/>
</dbReference>
<proteinExistence type="predicted"/>
<feature type="transmembrane region" description="Helical" evidence="5">
    <location>
        <begin position="69"/>
        <end position="90"/>
    </location>
</feature>
<name>A0A387FUZ2_9HYPH</name>
<feature type="transmembrane region" description="Helical" evidence="5">
    <location>
        <begin position="38"/>
        <end position="57"/>
    </location>
</feature>
<dbReference type="EMBL" id="CP032695">
    <property type="protein sequence ID" value="AYG62213.1"/>
    <property type="molecule type" value="Genomic_DNA"/>
</dbReference>
<dbReference type="AlphaFoldDB" id="A0A387FUZ2"/>